<dbReference type="EMBL" id="NVLK01000042">
    <property type="protein sequence ID" value="PEC20491.1"/>
    <property type="molecule type" value="Genomic_DNA"/>
</dbReference>
<keyword evidence="1" id="KW-0175">Coiled coil</keyword>
<dbReference type="GO" id="GO:0006397">
    <property type="term" value="P:mRNA processing"/>
    <property type="evidence" value="ECO:0007669"/>
    <property type="project" value="InterPro"/>
</dbReference>
<organism evidence="3 4">
    <name type="scientific">Bacillus cereus</name>
    <dbReference type="NCBI Taxonomy" id="1396"/>
    <lineage>
        <taxon>Bacteria</taxon>
        <taxon>Bacillati</taxon>
        <taxon>Bacillota</taxon>
        <taxon>Bacilli</taxon>
        <taxon>Bacillales</taxon>
        <taxon>Bacillaceae</taxon>
        <taxon>Bacillus</taxon>
        <taxon>Bacillus cereus group</taxon>
    </lineage>
</organism>
<dbReference type="Pfam" id="PF21368">
    <property type="entry name" value="AI2M-like_HNH"/>
    <property type="match status" value="1"/>
</dbReference>
<proteinExistence type="predicted"/>
<dbReference type="RefSeq" id="WP_097905115.1">
    <property type="nucleotide sequence ID" value="NZ_NVLK01000042.1"/>
</dbReference>
<dbReference type="PROSITE" id="PS50878">
    <property type="entry name" value="RT_POL"/>
    <property type="match status" value="1"/>
</dbReference>
<name>A0A2A7HU35_BACCE</name>
<dbReference type="InterPro" id="IPR024937">
    <property type="entry name" value="Domain_X"/>
</dbReference>
<dbReference type="PANTHER" id="PTHR34047">
    <property type="entry name" value="NUCLEAR INTRON MATURASE 1, MITOCHONDRIAL-RELATED"/>
    <property type="match status" value="1"/>
</dbReference>
<gene>
    <name evidence="3" type="ORF">COM96_19155</name>
</gene>
<dbReference type="CDD" id="cd01651">
    <property type="entry name" value="RT_G2_intron"/>
    <property type="match status" value="1"/>
</dbReference>
<comment type="caution">
    <text evidence="3">The sequence shown here is derived from an EMBL/GenBank/DDBJ whole genome shotgun (WGS) entry which is preliminary data.</text>
</comment>
<evidence type="ECO:0000259" key="2">
    <source>
        <dbReference type="PROSITE" id="PS50878"/>
    </source>
</evidence>
<dbReference type="InterPro" id="IPR049030">
    <property type="entry name" value="AI2M-like_HNH"/>
</dbReference>
<dbReference type="AlphaFoldDB" id="A0A2A7HU35"/>
<accession>A0A2A7HU35</accession>
<dbReference type="Proteomes" id="UP000220006">
    <property type="component" value="Unassembled WGS sequence"/>
</dbReference>
<feature type="coiled-coil region" evidence="1">
    <location>
        <begin position="260"/>
        <end position="294"/>
    </location>
</feature>
<feature type="domain" description="Reverse transcriptase" evidence="2">
    <location>
        <begin position="69"/>
        <end position="365"/>
    </location>
</feature>
<dbReference type="GO" id="GO:0003964">
    <property type="term" value="F:RNA-directed DNA polymerase activity"/>
    <property type="evidence" value="ECO:0007669"/>
    <property type="project" value="UniProtKB-KW"/>
</dbReference>
<sequence>MRRPELILDVLSKKARNKDYVFEGLYKNLYNPDFFLKAYGNIYAKEGNMTEGTDGKTIDGFNLELVEKLIESLKKESYKPKPARRKYIPKKDGKQRPLGIPSFNDKLVQEVVRQILESIYEVRFLDSSHGFRPKKSCHTALMAVKGKCSRVKWWIEGDIKGFFDNINHQTLINLLRRTIKDERFINLIWKFLKAGYMEDWVFNKTYSGTPQGGIVSPILANIYLHELDSFMEKLKFSFNKGKRRRNNPEYSSLNNKVWNRNKKIREQKLSEEEIKQVEKEIKELSMAREKISSEDPMDENFKRLQYIRYADDFVVAVIGTKEEVKEIRDKIARFLDNTLKLELSMEKTLMTHAKSKRMFFLGYEVSVGGNKKVTSSSGITRRSLSGIPMLHLPHEKMRDFLFNKKYMVEKNRDWKATHRKDLIGNDNLEIIATYNAGIRGFYEYYKLAVDVRKLDGAYHIMKTSCAMTLANKYKTSCHKIYRKFSQKGIFGVSYETKKGTKFRPFYNEGFKTIKTPTLKSIRLFDYEIDSKPNEMEYQGRTSLEERLLADKCEYCGKEEQCEVHHVRKLKDLKGKKKWEEFMIARRRKTLVLCKDCHVKLHAGKMD</sequence>
<evidence type="ECO:0000256" key="1">
    <source>
        <dbReference type="SAM" id="Coils"/>
    </source>
</evidence>
<evidence type="ECO:0000313" key="3">
    <source>
        <dbReference type="EMBL" id="PEC20491.1"/>
    </source>
</evidence>
<protein>
    <submittedName>
        <fullName evidence="3">Reverse transcriptase</fullName>
    </submittedName>
</protein>
<dbReference type="PANTHER" id="PTHR34047:SF8">
    <property type="entry name" value="PROTEIN YKFC"/>
    <property type="match status" value="1"/>
</dbReference>
<dbReference type="Pfam" id="PF01348">
    <property type="entry name" value="Intron_maturas2"/>
    <property type="match status" value="1"/>
</dbReference>
<dbReference type="Pfam" id="PF00078">
    <property type="entry name" value="RVT_1"/>
    <property type="match status" value="2"/>
</dbReference>
<dbReference type="InterPro" id="IPR000477">
    <property type="entry name" value="RT_dom"/>
</dbReference>
<dbReference type="InterPro" id="IPR051083">
    <property type="entry name" value="GrpII_Intron_Splice-Mob/Def"/>
</dbReference>
<dbReference type="SUPFAM" id="SSF56672">
    <property type="entry name" value="DNA/RNA polymerases"/>
    <property type="match status" value="1"/>
</dbReference>
<keyword evidence="3" id="KW-0695">RNA-directed DNA polymerase</keyword>
<reference evidence="3 4" key="1">
    <citation type="submission" date="2017-09" db="EMBL/GenBank/DDBJ databases">
        <title>Large-scale bioinformatics analysis of Bacillus genomes uncovers conserved roles of natural products in bacterial physiology.</title>
        <authorList>
            <consortium name="Agbiome Team Llc"/>
            <person name="Bleich R.M."/>
            <person name="Grubbs K.J."/>
            <person name="Santa Maria K.C."/>
            <person name="Allen S.E."/>
            <person name="Farag S."/>
            <person name="Shank E.A."/>
            <person name="Bowers A."/>
        </authorList>
    </citation>
    <scope>NUCLEOTIDE SEQUENCE [LARGE SCALE GENOMIC DNA]</scope>
    <source>
        <strain evidence="3 4">AFS096845</strain>
    </source>
</reference>
<keyword evidence="3" id="KW-0548">Nucleotidyltransferase</keyword>
<dbReference type="InterPro" id="IPR043502">
    <property type="entry name" value="DNA/RNA_pol_sf"/>
</dbReference>
<evidence type="ECO:0000313" key="4">
    <source>
        <dbReference type="Proteomes" id="UP000220006"/>
    </source>
</evidence>
<keyword evidence="3" id="KW-0808">Transferase</keyword>